<keyword evidence="3" id="KW-1185">Reference proteome</keyword>
<protein>
    <submittedName>
        <fullName evidence="2">Uncharacterized protein</fullName>
    </submittedName>
</protein>
<evidence type="ECO:0000313" key="2">
    <source>
        <dbReference type="EMBL" id="VEL36784.1"/>
    </source>
</evidence>
<dbReference type="Proteomes" id="UP000784294">
    <property type="component" value="Unassembled WGS sequence"/>
</dbReference>
<evidence type="ECO:0000313" key="3">
    <source>
        <dbReference type="Proteomes" id="UP000784294"/>
    </source>
</evidence>
<feature type="region of interest" description="Disordered" evidence="1">
    <location>
        <begin position="1"/>
        <end position="21"/>
    </location>
</feature>
<feature type="compositionally biased region" description="Gly residues" evidence="1">
    <location>
        <begin position="78"/>
        <end position="95"/>
    </location>
</feature>
<gene>
    <name evidence="2" type="ORF">PXEA_LOCUS30224</name>
</gene>
<feature type="region of interest" description="Disordered" evidence="1">
    <location>
        <begin position="326"/>
        <end position="345"/>
    </location>
</feature>
<feature type="compositionally biased region" description="Low complexity" evidence="1">
    <location>
        <begin position="96"/>
        <end position="105"/>
    </location>
</feature>
<feature type="compositionally biased region" description="Basic and acidic residues" evidence="1">
    <location>
        <begin position="148"/>
        <end position="159"/>
    </location>
</feature>
<sequence length="405" mass="44529">MSHHLPSADGHLTAGATFPPSLRRSGLAASVDRCESAKSGYLWPLLGWPNRRQARSTCNTGPMGYTTLSGVRVPGLVGSDGNGDGDSGDASGLGPGPDRAAASVSDARRSGRVHEELRSMRPELQAAHDQPPPQYQRGPQMHWPAPGRLEEPRSKARREPHEAQVVEAMMTARRQLSEACSTLLLETYLQRTQYLLSLHSAGRQAGRLERIYGRFCKSALLMHFAEESWREGHCLADYFQRDCSEFSQHTHQPEADLCLGKGDPLRPVLWTQVMVASGSNGSRKLHVLTPPLSRLVEQPPGRAVGSGQRPSWLQLTGEASARALERAEPSSSELSLLPTTQSSSTRLELKPRLTGLRLYFVPKVYTPRHVPKGRSEINNSHSLLLPPREGRDLASLHYVLISPLH</sequence>
<proteinExistence type="predicted"/>
<dbReference type="AlphaFoldDB" id="A0A448XHG5"/>
<comment type="caution">
    <text evidence="2">The sequence shown here is derived from an EMBL/GenBank/DDBJ whole genome shotgun (WGS) entry which is preliminary data.</text>
</comment>
<feature type="compositionally biased region" description="Low complexity" evidence="1">
    <location>
        <begin position="329"/>
        <end position="345"/>
    </location>
</feature>
<accession>A0A448XHG5</accession>
<evidence type="ECO:0000256" key="1">
    <source>
        <dbReference type="SAM" id="MobiDB-lite"/>
    </source>
</evidence>
<feature type="region of interest" description="Disordered" evidence="1">
    <location>
        <begin position="71"/>
        <end position="159"/>
    </location>
</feature>
<feature type="compositionally biased region" description="Basic and acidic residues" evidence="1">
    <location>
        <begin position="106"/>
        <end position="121"/>
    </location>
</feature>
<name>A0A448XHG5_9PLAT</name>
<organism evidence="2 3">
    <name type="scientific">Protopolystoma xenopodis</name>
    <dbReference type="NCBI Taxonomy" id="117903"/>
    <lineage>
        <taxon>Eukaryota</taxon>
        <taxon>Metazoa</taxon>
        <taxon>Spiralia</taxon>
        <taxon>Lophotrochozoa</taxon>
        <taxon>Platyhelminthes</taxon>
        <taxon>Monogenea</taxon>
        <taxon>Polyopisthocotylea</taxon>
        <taxon>Polystomatidea</taxon>
        <taxon>Polystomatidae</taxon>
        <taxon>Protopolystoma</taxon>
    </lineage>
</organism>
<dbReference type="EMBL" id="CAAALY010253180">
    <property type="protein sequence ID" value="VEL36784.1"/>
    <property type="molecule type" value="Genomic_DNA"/>
</dbReference>
<reference evidence="2" key="1">
    <citation type="submission" date="2018-11" db="EMBL/GenBank/DDBJ databases">
        <authorList>
            <consortium name="Pathogen Informatics"/>
        </authorList>
    </citation>
    <scope>NUCLEOTIDE SEQUENCE</scope>
</reference>